<dbReference type="InterPro" id="IPR036322">
    <property type="entry name" value="WD40_repeat_dom_sf"/>
</dbReference>
<evidence type="ECO:0000256" key="15">
    <source>
        <dbReference type="ARBA" id="ARBA00034306"/>
    </source>
</evidence>
<evidence type="ECO:0000256" key="14">
    <source>
        <dbReference type="ARBA" id="ARBA00023242"/>
    </source>
</evidence>
<evidence type="ECO:0000256" key="7">
    <source>
        <dbReference type="ARBA" id="ARBA00022679"/>
    </source>
</evidence>
<name>A0A182LYC5_9DIPT</name>
<dbReference type="InterPro" id="IPR001841">
    <property type="entry name" value="Znf_RING"/>
</dbReference>
<dbReference type="InterPro" id="IPR056527">
    <property type="entry name" value="WD40_RFWD3"/>
</dbReference>
<comment type="pathway">
    <text evidence="3">Protein modification; protein ubiquitination.</text>
</comment>
<protein>
    <recommendedName>
        <fullName evidence="4">RING-type E3 ubiquitin transferase</fullName>
        <ecNumber evidence="4">2.3.2.27</ecNumber>
    </recommendedName>
</protein>
<dbReference type="Pfam" id="PF23419">
    <property type="entry name" value="WD40_RFWD3"/>
    <property type="match status" value="1"/>
</dbReference>
<dbReference type="STRING" id="139723.A0A182LYC5"/>
<dbReference type="Proteomes" id="UP000075883">
    <property type="component" value="Unassembled WGS sequence"/>
</dbReference>
<dbReference type="EnsemblMetazoa" id="ACUA004923-RA">
    <property type="protein sequence ID" value="ACUA004923-PA"/>
    <property type="gene ID" value="ACUA004923"/>
</dbReference>
<feature type="compositionally biased region" description="Acidic residues" evidence="17">
    <location>
        <begin position="1"/>
        <end position="13"/>
    </location>
</feature>
<dbReference type="Gene3D" id="3.30.40.10">
    <property type="entry name" value="Zinc/RING finger domain, C3HC4 (zinc finger)"/>
    <property type="match status" value="1"/>
</dbReference>
<evidence type="ECO:0000256" key="16">
    <source>
        <dbReference type="PROSITE-ProRule" id="PRU00175"/>
    </source>
</evidence>
<dbReference type="PROSITE" id="PS50089">
    <property type="entry name" value="ZF_RING_2"/>
    <property type="match status" value="1"/>
</dbReference>
<evidence type="ECO:0000256" key="17">
    <source>
        <dbReference type="SAM" id="MobiDB-lite"/>
    </source>
</evidence>
<keyword evidence="9" id="KW-0227">DNA damage</keyword>
<evidence type="ECO:0000313" key="20">
    <source>
        <dbReference type="Proteomes" id="UP000075883"/>
    </source>
</evidence>
<dbReference type="GO" id="GO:0016604">
    <property type="term" value="C:nuclear body"/>
    <property type="evidence" value="ECO:0007669"/>
    <property type="project" value="UniProtKB-SubCell"/>
</dbReference>
<keyword evidence="10 16" id="KW-0863">Zinc-finger</keyword>
<feature type="compositionally biased region" description="Polar residues" evidence="17">
    <location>
        <begin position="14"/>
        <end position="27"/>
    </location>
</feature>
<evidence type="ECO:0000256" key="3">
    <source>
        <dbReference type="ARBA" id="ARBA00004906"/>
    </source>
</evidence>
<evidence type="ECO:0000256" key="11">
    <source>
        <dbReference type="ARBA" id="ARBA00022786"/>
    </source>
</evidence>
<keyword evidence="5" id="KW-0963">Cytoplasm</keyword>
<keyword evidence="6" id="KW-0853">WD repeat</keyword>
<keyword evidence="13" id="KW-0234">DNA repair</keyword>
<dbReference type="SUPFAM" id="SSF50978">
    <property type="entry name" value="WD40 repeat-like"/>
    <property type="match status" value="1"/>
</dbReference>
<keyword evidence="12" id="KW-0862">Zinc</keyword>
<evidence type="ECO:0000256" key="12">
    <source>
        <dbReference type="ARBA" id="ARBA00022833"/>
    </source>
</evidence>
<dbReference type="Pfam" id="PF13639">
    <property type="entry name" value="zf-RING_2"/>
    <property type="match status" value="1"/>
</dbReference>
<feature type="region of interest" description="Disordered" evidence="17">
    <location>
        <begin position="137"/>
        <end position="166"/>
    </location>
</feature>
<feature type="region of interest" description="Disordered" evidence="17">
    <location>
        <begin position="1"/>
        <end position="43"/>
    </location>
</feature>
<reference evidence="20" key="1">
    <citation type="submission" date="2013-09" db="EMBL/GenBank/DDBJ databases">
        <title>The Genome Sequence of Anopheles culicifacies species A.</title>
        <authorList>
            <consortium name="The Broad Institute Genomics Platform"/>
            <person name="Neafsey D.E."/>
            <person name="Besansky N."/>
            <person name="Howell P."/>
            <person name="Walton C."/>
            <person name="Young S.K."/>
            <person name="Zeng Q."/>
            <person name="Gargeya S."/>
            <person name="Fitzgerald M."/>
            <person name="Haas B."/>
            <person name="Abouelleil A."/>
            <person name="Allen A.W."/>
            <person name="Alvarado L."/>
            <person name="Arachchi H.M."/>
            <person name="Berlin A.M."/>
            <person name="Chapman S.B."/>
            <person name="Gainer-Dewar J."/>
            <person name="Goldberg J."/>
            <person name="Griggs A."/>
            <person name="Gujja S."/>
            <person name="Hansen M."/>
            <person name="Howarth C."/>
            <person name="Imamovic A."/>
            <person name="Ireland A."/>
            <person name="Larimer J."/>
            <person name="McCowan C."/>
            <person name="Murphy C."/>
            <person name="Pearson M."/>
            <person name="Poon T.W."/>
            <person name="Priest M."/>
            <person name="Roberts A."/>
            <person name="Saif S."/>
            <person name="Shea T."/>
            <person name="Sisk P."/>
            <person name="Sykes S."/>
            <person name="Wortman J."/>
            <person name="Nusbaum C."/>
            <person name="Birren B."/>
        </authorList>
    </citation>
    <scope>NUCLEOTIDE SEQUENCE [LARGE SCALE GENOMIC DNA]</scope>
    <source>
        <strain evidence="20">A-37</strain>
    </source>
</reference>
<evidence type="ECO:0000256" key="6">
    <source>
        <dbReference type="ARBA" id="ARBA00022574"/>
    </source>
</evidence>
<evidence type="ECO:0000256" key="4">
    <source>
        <dbReference type="ARBA" id="ARBA00012483"/>
    </source>
</evidence>
<keyword evidence="14" id="KW-0539">Nucleus</keyword>
<dbReference type="GO" id="GO:0008270">
    <property type="term" value="F:zinc ion binding"/>
    <property type="evidence" value="ECO:0007669"/>
    <property type="project" value="UniProtKB-KW"/>
</dbReference>
<dbReference type="EC" id="2.3.2.27" evidence="4"/>
<sequence>MEESNDGLSEEADGTTNAGSTHSPSSTDYDEQANDDNNDDSLNDLFFPRPVNVLDNPVVHMEIDLARVQQGMLSPVILLNNVNNVPEVQATIEIRTDGGNDGTMEEDAELIPLGSNPNAEADRQPTNNVPEAEATIEIRTEGSNPGEDTEPIPLVSSPGVDTDRQRATNNVPGVVQAQLANNLNEDNDDEEIVSFALGSNSRPGSDRQSSDLSMDQPVVLSDSSPNGSGAMFTPRRKKRKRAASPIKVPSASIHKKEDDEEGLLCSICLDEWTLTGEHRVVSLKCGHLFGMSCIKRWMQDKPAATRSCATCKARATMRDIRFIYARCVKAVDNTREEELMQELSREKLKVIDLNVKLHIANVEIAHQRQVIDSMKLKFEAISRGMDPFGDKKPESSADRRIAYKLFLEKNMEITREPGCRALAYSAKHQMLLISQKSTQPLFPGYSIRMVQVPEFTVSTGATSMLVSSRSVRDIAIDASDDLFACATMEKMVKVFSIQNRSVQCTITPSQDAVLWSCAFDKERPKFLYLGSQRGSVYVYDIRQPDQLLEEFRVGHVQQDYTAVIKICPVEPTSTIPCGGFLVCKLKSVWFYEYTATQQVESHLLNITGAFTAMSYNPASGLILISVRPTTDKPTTLVLASLEKLNGVFALKTQHTFEGSRVQTVMYRSAQVYLNNADTLVASYLEDAKMLSTWCTTSGRRWLQQLPMSEGILDICPILTPTPGQTYLAALSECRCRIYRLNVE</sequence>
<evidence type="ECO:0000256" key="10">
    <source>
        <dbReference type="ARBA" id="ARBA00022771"/>
    </source>
</evidence>
<dbReference type="InterPro" id="IPR013083">
    <property type="entry name" value="Znf_RING/FYVE/PHD"/>
</dbReference>
<dbReference type="InterPro" id="IPR015943">
    <property type="entry name" value="WD40/YVTN_repeat-like_dom_sf"/>
</dbReference>
<feature type="compositionally biased region" description="Acidic residues" evidence="17">
    <location>
        <begin position="28"/>
        <end position="42"/>
    </location>
</feature>
<feature type="region of interest" description="Disordered" evidence="17">
    <location>
        <begin position="197"/>
        <end position="253"/>
    </location>
</feature>
<dbReference type="SMART" id="SM00184">
    <property type="entry name" value="RING"/>
    <property type="match status" value="1"/>
</dbReference>
<keyword evidence="8" id="KW-0677">Repeat</keyword>
<dbReference type="GO" id="GO:0036297">
    <property type="term" value="P:interstrand cross-link repair"/>
    <property type="evidence" value="ECO:0007669"/>
    <property type="project" value="InterPro"/>
</dbReference>
<evidence type="ECO:0000256" key="1">
    <source>
        <dbReference type="ARBA" id="ARBA00000900"/>
    </source>
</evidence>
<dbReference type="AlphaFoldDB" id="A0A182LYC5"/>
<dbReference type="Gene3D" id="2.130.10.10">
    <property type="entry name" value="YVTN repeat-like/Quinoprotein amine dehydrogenase"/>
    <property type="match status" value="1"/>
</dbReference>
<evidence type="ECO:0000259" key="18">
    <source>
        <dbReference type="PROSITE" id="PS50089"/>
    </source>
</evidence>
<evidence type="ECO:0000313" key="19">
    <source>
        <dbReference type="EnsemblMetazoa" id="ACUA004923-PA"/>
    </source>
</evidence>
<reference evidence="19" key="2">
    <citation type="submission" date="2020-05" db="UniProtKB">
        <authorList>
            <consortium name="EnsemblMetazoa"/>
        </authorList>
    </citation>
    <scope>IDENTIFICATION</scope>
    <source>
        <strain evidence="19">A-37</strain>
    </source>
</reference>
<dbReference type="CDD" id="cd16450">
    <property type="entry name" value="mRING-C3HGC3_RFWD3"/>
    <property type="match status" value="1"/>
</dbReference>
<dbReference type="SUPFAM" id="SSF57850">
    <property type="entry name" value="RING/U-box"/>
    <property type="match status" value="1"/>
</dbReference>
<evidence type="ECO:0000256" key="5">
    <source>
        <dbReference type="ARBA" id="ARBA00022490"/>
    </source>
</evidence>
<dbReference type="GO" id="GO:0016567">
    <property type="term" value="P:protein ubiquitination"/>
    <property type="evidence" value="ECO:0007669"/>
    <property type="project" value="InterPro"/>
</dbReference>
<keyword evidence="7" id="KW-0808">Transferase</keyword>
<comment type="subcellular location">
    <subcellularLocation>
        <location evidence="2">Cytoplasm</location>
    </subcellularLocation>
    <subcellularLocation>
        <location evidence="15">Nucleus</location>
        <location evidence="15">Nuclear body</location>
    </subcellularLocation>
</comment>
<dbReference type="PANTHER" id="PTHR16047:SF7">
    <property type="entry name" value="E3 UBIQUITIN-PROTEIN LIGASE RFWD3"/>
    <property type="match status" value="1"/>
</dbReference>
<dbReference type="InterPro" id="IPR037381">
    <property type="entry name" value="RFWD3"/>
</dbReference>
<dbReference type="EMBL" id="AXCM01006427">
    <property type="status" value="NOT_ANNOTATED_CDS"/>
    <property type="molecule type" value="Genomic_DNA"/>
</dbReference>
<proteinExistence type="predicted"/>
<comment type="catalytic activity">
    <reaction evidence="1">
        <text>S-ubiquitinyl-[E2 ubiquitin-conjugating enzyme]-L-cysteine + [acceptor protein]-L-lysine = [E2 ubiquitin-conjugating enzyme]-L-cysteine + N(6)-ubiquitinyl-[acceptor protein]-L-lysine.</text>
        <dbReference type="EC" id="2.3.2.27"/>
    </reaction>
</comment>
<organism evidence="19 20">
    <name type="scientific">Anopheles culicifacies</name>
    <dbReference type="NCBI Taxonomy" id="139723"/>
    <lineage>
        <taxon>Eukaryota</taxon>
        <taxon>Metazoa</taxon>
        <taxon>Ecdysozoa</taxon>
        <taxon>Arthropoda</taxon>
        <taxon>Hexapoda</taxon>
        <taxon>Insecta</taxon>
        <taxon>Pterygota</taxon>
        <taxon>Neoptera</taxon>
        <taxon>Endopterygota</taxon>
        <taxon>Diptera</taxon>
        <taxon>Nematocera</taxon>
        <taxon>Culicoidea</taxon>
        <taxon>Culicidae</taxon>
        <taxon>Anophelinae</taxon>
        <taxon>Anopheles</taxon>
        <taxon>culicifacies species complex</taxon>
    </lineage>
</organism>
<accession>A0A182LYC5</accession>
<dbReference type="GO" id="GO:0005737">
    <property type="term" value="C:cytoplasm"/>
    <property type="evidence" value="ECO:0007669"/>
    <property type="project" value="UniProtKB-SubCell"/>
</dbReference>
<keyword evidence="10 16" id="KW-0479">Metal-binding</keyword>
<dbReference type="VEuPathDB" id="VectorBase:ACUA004923"/>
<keyword evidence="20" id="KW-1185">Reference proteome</keyword>
<dbReference type="PANTHER" id="PTHR16047">
    <property type="entry name" value="RFWD3 PROTEIN"/>
    <property type="match status" value="1"/>
</dbReference>
<dbReference type="GO" id="GO:0061630">
    <property type="term" value="F:ubiquitin protein ligase activity"/>
    <property type="evidence" value="ECO:0007669"/>
    <property type="project" value="UniProtKB-EC"/>
</dbReference>
<keyword evidence="11" id="KW-0833">Ubl conjugation pathway</keyword>
<evidence type="ECO:0000256" key="2">
    <source>
        <dbReference type="ARBA" id="ARBA00004496"/>
    </source>
</evidence>
<feature type="domain" description="RING-type" evidence="18">
    <location>
        <begin position="265"/>
        <end position="312"/>
    </location>
</feature>
<evidence type="ECO:0000256" key="8">
    <source>
        <dbReference type="ARBA" id="ARBA00022737"/>
    </source>
</evidence>
<evidence type="ECO:0000256" key="9">
    <source>
        <dbReference type="ARBA" id="ARBA00022763"/>
    </source>
</evidence>
<evidence type="ECO:0000256" key="13">
    <source>
        <dbReference type="ARBA" id="ARBA00023204"/>
    </source>
</evidence>